<keyword evidence="4" id="KW-0539">Nucleus</keyword>
<feature type="region of interest" description="Disordered" evidence="5">
    <location>
        <begin position="570"/>
        <end position="617"/>
    </location>
</feature>
<dbReference type="InterPro" id="IPR050613">
    <property type="entry name" value="Sec_Metabolite_Reg"/>
</dbReference>
<keyword evidence="2" id="KW-0805">Transcription regulation</keyword>
<evidence type="ECO:0000256" key="3">
    <source>
        <dbReference type="ARBA" id="ARBA00023163"/>
    </source>
</evidence>
<evidence type="ECO:0000259" key="6">
    <source>
        <dbReference type="SMART" id="SM00906"/>
    </source>
</evidence>
<dbReference type="PANTHER" id="PTHR31001">
    <property type="entry name" value="UNCHARACTERIZED TRANSCRIPTIONAL REGULATORY PROTEIN"/>
    <property type="match status" value="1"/>
</dbReference>
<dbReference type="EMBL" id="JAPVEA010000001">
    <property type="protein sequence ID" value="KAJ5465245.1"/>
    <property type="molecule type" value="Genomic_DNA"/>
</dbReference>
<evidence type="ECO:0000256" key="2">
    <source>
        <dbReference type="ARBA" id="ARBA00023015"/>
    </source>
</evidence>
<evidence type="ECO:0000256" key="1">
    <source>
        <dbReference type="ARBA" id="ARBA00004123"/>
    </source>
</evidence>
<evidence type="ECO:0000313" key="7">
    <source>
        <dbReference type="EMBL" id="KAJ5465245.1"/>
    </source>
</evidence>
<dbReference type="GO" id="GO:0008270">
    <property type="term" value="F:zinc ion binding"/>
    <property type="evidence" value="ECO:0007669"/>
    <property type="project" value="InterPro"/>
</dbReference>
<keyword evidence="8" id="KW-1185">Reference proteome</keyword>
<feature type="domain" description="Xylanolytic transcriptional activator regulatory" evidence="6">
    <location>
        <begin position="164"/>
        <end position="237"/>
    </location>
</feature>
<dbReference type="CDD" id="cd12148">
    <property type="entry name" value="fungal_TF_MHR"/>
    <property type="match status" value="1"/>
</dbReference>
<feature type="compositionally biased region" description="Pro residues" evidence="5">
    <location>
        <begin position="508"/>
        <end position="517"/>
    </location>
</feature>
<evidence type="ECO:0000256" key="5">
    <source>
        <dbReference type="SAM" id="MobiDB-lite"/>
    </source>
</evidence>
<comment type="caution">
    <text evidence="7">The sequence shown here is derived from an EMBL/GenBank/DDBJ whole genome shotgun (WGS) entry which is preliminary data.</text>
</comment>
<reference evidence="7" key="2">
    <citation type="journal article" date="2023" name="IMA Fungus">
        <title>Comparative genomic study of the Penicillium genus elucidates a diverse pangenome and 15 lateral gene transfer events.</title>
        <authorList>
            <person name="Petersen C."/>
            <person name="Sorensen T."/>
            <person name="Nielsen M.R."/>
            <person name="Sondergaard T.E."/>
            <person name="Sorensen J.L."/>
            <person name="Fitzpatrick D.A."/>
            <person name="Frisvad J.C."/>
            <person name="Nielsen K.L."/>
        </authorList>
    </citation>
    <scope>NUCLEOTIDE SEQUENCE</scope>
    <source>
        <strain evidence="7">IBT 16125</strain>
    </source>
</reference>
<dbReference type="InterPro" id="IPR007219">
    <property type="entry name" value="XnlR_reg_dom"/>
</dbReference>
<dbReference type="GO" id="GO:0003677">
    <property type="term" value="F:DNA binding"/>
    <property type="evidence" value="ECO:0007669"/>
    <property type="project" value="InterPro"/>
</dbReference>
<reference evidence="7" key="1">
    <citation type="submission" date="2022-12" db="EMBL/GenBank/DDBJ databases">
        <authorList>
            <person name="Petersen C."/>
        </authorList>
    </citation>
    <scope>NUCLEOTIDE SEQUENCE</scope>
    <source>
        <strain evidence="7">IBT 16125</strain>
    </source>
</reference>
<sequence length="639" mass="72214">MSLIPAEELLRPSRSFTAPSLSILFCQPSAPEPLLWYIPHRIIADKLLEQYWNAVHPVAQVLHRPSFVQRYETLWEAIEDGERVTPSLLAIVYSVLFSAVVSMSEEQVFEVCQHSRHELKNCLKLGVEASLGRAQLLTSTKIETLLAFVAYLMPMCVDEISRAHTVLTGMAIRLAECMGLHRDPSEYDFSPSECQVRRVIWYQISYLDLQTSEIQGPRPYIHPDGYTTQLPLDVASSSSPSPHSTSTWNDMIFSMIRFECQEMQRKCLYLRIRVDQEKIGLTRAISKIDAFRVSMDAKYGPYLNSVNPSPMQRMAQLVLKLFTSLMYLVPLHRYMNSITYSIPDKLRQIVLTKGTEALEAAMGLESTQDLKQWSWYSGAYQQYHSALLLLNEVFMFPMRREANRIWRCLDFVFADALITIPPIDMKRGIPTLHDIIGHRDMKARYLLSMVCDRMRVYQKAKGLKNPVQFEDSMIAVTPQKDGDTTDPRLPLSHAHGEPESAAQSQNPPAAPDPPVPSPEEVDLYIGHLTSILPYRGVAISGQHNDTVDNIVTPLASSTGEFPPWIQYRELDPGVDSNTKLQPSHLPSSASSASPNESLPTKQCVGAHGRNGSTDSQMLEIDWPKDGYFDMPDDLHMEAL</sequence>
<accession>A0AAD6CGW0</accession>
<dbReference type="GeneID" id="81594568"/>
<dbReference type="SMART" id="SM00906">
    <property type="entry name" value="Fungal_trans"/>
    <property type="match status" value="1"/>
</dbReference>
<protein>
    <recommendedName>
        <fullName evidence="6">Xylanolytic transcriptional activator regulatory domain-containing protein</fullName>
    </recommendedName>
</protein>
<dbReference type="Proteomes" id="UP001213681">
    <property type="component" value="Unassembled WGS sequence"/>
</dbReference>
<dbReference type="PANTHER" id="PTHR31001:SF40">
    <property type="entry name" value="ZN(II)2CYS6 TRANSCRIPTION FACTOR (EUROFUNG)"/>
    <property type="match status" value="1"/>
</dbReference>
<proteinExistence type="predicted"/>
<gene>
    <name evidence="7" type="ORF">N7458_000931</name>
</gene>
<dbReference type="RefSeq" id="XP_056772092.1">
    <property type="nucleotide sequence ID" value="XM_056904325.1"/>
</dbReference>
<keyword evidence="3" id="KW-0804">Transcription</keyword>
<dbReference type="GO" id="GO:0005634">
    <property type="term" value="C:nucleus"/>
    <property type="evidence" value="ECO:0007669"/>
    <property type="project" value="UniProtKB-SubCell"/>
</dbReference>
<name>A0AAD6CGW0_9EURO</name>
<dbReference type="Pfam" id="PF04082">
    <property type="entry name" value="Fungal_trans"/>
    <property type="match status" value="1"/>
</dbReference>
<comment type="subcellular location">
    <subcellularLocation>
        <location evidence="1">Nucleus</location>
    </subcellularLocation>
</comment>
<evidence type="ECO:0000256" key="4">
    <source>
        <dbReference type="ARBA" id="ARBA00023242"/>
    </source>
</evidence>
<dbReference type="AlphaFoldDB" id="A0AAD6CGW0"/>
<evidence type="ECO:0000313" key="8">
    <source>
        <dbReference type="Proteomes" id="UP001213681"/>
    </source>
</evidence>
<dbReference type="GO" id="GO:0006351">
    <property type="term" value="P:DNA-templated transcription"/>
    <property type="evidence" value="ECO:0007669"/>
    <property type="project" value="InterPro"/>
</dbReference>
<feature type="region of interest" description="Disordered" evidence="5">
    <location>
        <begin position="477"/>
        <end position="520"/>
    </location>
</feature>
<feature type="compositionally biased region" description="Low complexity" evidence="5">
    <location>
        <begin position="582"/>
        <end position="599"/>
    </location>
</feature>
<organism evidence="7 8">
    <name type="scientific">Penicillium daleae</name>
    <dbReference type="NCBI Taxonomy" id="63821"/>
    <lineage>
        <taxon>Eukaryota</taxon>
        <taxon>Fungi</taxon>
        <taxon>Dikarya</taxon>
        <taxon>Ascomycota</taxon>
        <taxon>Pezizomycotina</taxon>
        <taxon>Eurotiomycetes</taxon>
        <taxon>Eurotiomycetidae</taxon>
        <taxon>Eurotiales</taxon>
        <taxon>Aspergillaceae</taxon>
        <taxon>Penicillium</taxon>
    </lineage>
</organism>